<dbReference type="InterPro" id="IPR005656">
    <property type="entry name" value="MmgE_PrpD"/>
</dbReference>
<reference evidence="2" key="2">
    <citation type="journal article" date="2014" name="ISME J.">
        <title>Microbial stratification in low pH oxic and suboxic macroscopic growths along an acid mine drainage.</title>
        <authorList>
            <person name="Mendez-Garcia C."/>
            <person name="Mesa V."/>
            <person name="Sprenger R.R."/>
            <person name="Richter M."/>
            <person name="Diez M.S."/>
            <person name="Solano J."/>
            <person name="Bargiela R."/>
            <person name="Golyshina O.V."/>
            <person name="Manteca A."/>
            <person name="Ramos J.L."/>
            <person name="Gallego J.R."/>
            <person name="Llorente I."/>
            <person name="Martins Dos Santos V.A."/>
            <person name="Jensen O.N."/>
            <person name="Pelaez A.I."/>
            <person name="Sanchez J."/>
            <person name="Ferrer M."/>
        </authorList>
    </citation>
    <scope>NUCLEOTIDE SEQUENCE</scope>
</reference>
<dbReference type="PANTHER" id="PTHR16943">
    <property type="entry name" value="2-METHYLCITRATE DEHYDRATASE-RELATED"/>
    <property type="match status" value="1"/>
</dbReference>
<organism evidence="2">
    <name type="scientific">mine drainage metagenome</name>
    <dbReference type="NCBI Taxonomy" id="410659"/>
    <lineage>
        <taxon>unclassified sequences</taxon>
        <taxon>metagenomes</taxon>
        <taxon>ecological metagenomes</taxon>
    </lineage>
</organism>
<dbReference type="SUPFAM" id="SSF103378">
    <property type="entry name" value="2-methylcitrate dehydratase PrpD"/>
    <property type="match status" value="1"/>
</dbReference>
<protein>
    <submittedName>
        <fullName evidence="2">MmgE/PrpD family protein</fullName>
    </submittedName>
</protein>
<evidence type="ECO:0000259" key="1">
    <source>
        <dbReference type="Pfam" id="PF19305"/>
    </source>
</evidence>
<sequence length="345" mass="37613">MPGLRVLAGTARHPTYRFRQRWSAYNTGIVGSVLSDVRLRGGGPPEAYRALGIAAGLCPVPLSSRFFLTPRPSDGKYGLPGGVSLAARVSVDLAFAGYGGDEEALLGPNGLLSILGNGPADLTGLGKDLGETWRIRDTVFKRFPTGGVGHVGLDLFERFLRQTGTPPEEIQEVVVTSDPIVAVPVLANRTVTTGPDAQFSLAWGFAVLPYYPPGPAWQSTAALTDPRVRRLFSKVKVRADREVVKDLYRQLVTERQPYVRRRPTRVEVRTRQGTWRESDDIADGYPERPLSQKELEGKFLRNAGVLLEPTGARKLFSRLAGLETSRGLRSVGKLLRVQARSGSAP</sequence>
<name>T1A0L4_9ZZZZ</name>
<proteinExistence type="predicted"/>
<reference evidence="2" key="1">
    <citation type="submission" date="2013-08" db="EMBL/GenBank/DDBJ databases">
        <authorList>
            <person name="Mendez C."/>
            <person name="Richter M."/>
            <person name="Ferrer M."/>
            <person name="Sanchez J."/>
        </authorList>
    </citation>
    <scope>NUCLEOTIDE SEQUENCE</scope>
</reference>
<dbReference type="InterPro" id="IPR042188">
    <property type="entry name" value="MmgE/PrpD_sf_2"/>
</dbReference>
<dbReference type="AlphaFoldDB" id="T1A0L4"/>
<dbReference type="InterPro" id="IPR036148">
    <property type="entry name" value="MmgE/PrpD_sf"/>
</dbReference>
<evidence type="ECO:0000313" key="2">
    <source>
        <dbReference type="EMBL" id="EQD50463.1"/>
    </source>
</evidence>
<dbReference type="EMBL" id="AUZY01007274">
    <property type="protein sequence ID" value="EQD50463.1"/>
    <property type="molecule type" value="Genomic_DNA"/>
</dbReference>
<dbReference type="Pfam" id="PF19305">
    <property type="entry name" value="MmgE_PrpD_C"/>
    <property type="match status" value="1"/>
</dbReference>
<dbReference type="Gene3D" id="3.30.1330.120">
    <property type="entry name" value="2-methylcitrate dehydratase PrpD"/>
    <property type="match status" value="1"/>
</dbReference>
<comment type="caution">
    <text evidence="2">The sequence shown here is derived from an EMBL/GenBank/DDBJ whole genome shotgun (WGS) entry which is preliminary data.</text>
</comment>
<accession>T1A0L4</accession>
<gene>
    <name evidence="2" type="ORF">B1B_11234</name>
</gene>
<dbReference type="PANTHER" id="PTHR16943:SF8">
    <property type="entry name" value="2-METHYLCITRATE DEHYDRATASE"/>
    <property type="match status" value="1"/>
</dbReference>
<dbReference type="GO" id="GO:0016829">
    <property type="term" value="F:lyase activity"/>
    <property type="evidence" value="ECO:0007669"/>
    <property type="project" value="InterPro"/>
</dbReference>
<feature type="domain" description="MmgE/PrpD C-terminal" evidence="1">
    <location>
        <begin position="143"/>
        <end position="311"/>
    </location>
</feature>
<dbReference type="InterPro" id="IPR045337">
    <property type="entry name" value="MmgE_PrpD_C"/>
</dbReference>